<keyword evidence="3" id="KW-0732">Signal</keyword>
<evidence type="ECO:0000256" key="1">
    <source>
        <dbReference type="ARBA" id="ARBA00009477"/>
    </source>
</evidence>
<dbReference type="Proteomes" id="UP000194440">
    <property type="component" value="Chromosome"/>
</dbReference>
<dbReference type="GO" id="GO:0030288">
    <property type="term" value="C:outer membrane-bounded periplasmic space"/>
    <property type="evidence" value="ECO:0007669"/>
    <property type="project" value="TreeGrafter"/>
</dbReference>
<name>A0A240UIJ8_9BURK</name>
<dbReference type="Pfam" id="PF25919">
    <property type="entry name" value="BSH_CusB"/>
    <property type="match status" value="1"/>
</dbReference>
<feature type="domain" description="CusB-like barrel-sandwich hybrid" evidence="4">
    <location>
        <begin position="93"/>
        <end position="232"/>
    </location>
</feature>
<evidence type="ECO:0000259" key="5">
    <source>
        <dbReference type="Pfam" id="PF25975"/>
    </source>
</evidence>
<dbReference type="PANTHER" id="PTHR30097">
    <property type="entry name" value="CATION EFFLUX SYSTEM PROTEIN CUSB"/>
    <property type="match status" value="1"/>
</dbReference>
<dbReference type="GO" id="GO:0015679">
    <property type="term" value="P:plasma membrane copper ion transport"/>
    <property type="evidence" value="ECO:0007669"/>
    <property type="project" value="TreeGrafter"/>
</dbReference>
<comment type="similarity">
    <text evidence="1">Belongs to the membrane fusion protein (MFP) (TC 8.A.1) family.</text>
</comment>
<dbReference type="InterPro" id="IPR006143">
    <property type="entry name" value="RND_pump_MFP"/>
</dbReference>
<proteinExistence type="inferred from homology"/>
<dbReference type="RefSeq" id="WP_086928781.1">
    <property type="nucleotide sequence ID" value="NZ_CP021366.1"/>
</dbReference>
<protein>
    <submittedName>
        <fullName evidence="6">Efflux transporter periplasmic adaptor subunit</fullName>
    </submittedName>
</protein>
<feature type="signal peptide" evidence="3">
    <location>
        <begin position="1"/>
        <end position="33"/>
    </location>
</feature>
<sequence length="387" mass="39617">MPQHPRVNAPMPPTIRTALCATLVLAFASLSLAAEPAKTSPAPASHPAIAWTAAQVQAAGVTTQTVGSTAAGAAAGLVLQGTVELPPQATELLSTPVAGVVQQVLVGAGQRVKAGEPVARLLSPELVVWQRELLQAQAQARLAASKLARDEKLHAEGIIAGLRLQDSRTQNELAQLALRERRQTLQMAGASTTSDTLQPSLTLRASAPGTVLEITATPGQRLDAGMPVAKVARNGQLAIALQATPEQAQSLRPGDLLAVQGCKTPARLTAIVPQVSAGNQAVQLRADFTSAEDCLRVNQFVQITVAGRPGQGAGSLSVPAQAVVRQQGLAYVFVQTPKGFVPTAVVLGAEGTGQTLVRSGLKAGDVIAVQGLAALKGAWQGMGGGAQ</sequence>
<dbReference type="Pfam" id="PF25975">
    <property type="entry name" value="CzcB_C"/>
    <property type="match status" value="1"/>
</dbReference>
<dbReference type="InterPro" id="IPR051909">
    <property type="entry name" value="MFP_Cation_Efflux"/>
</dbReference>
<evidence type="ECO:0000313" key="7">
    <source>
        <dbReference type="Proteomes" id="UP000194440"/>
    </source>
</evidence>
<dbReference type="AlphaFoldDB" id="A0A240UIJ8"/>
<dbReference type="GO" id="GO:0060003">
    <property type="term" value="P:copper ion export"/>
    <property type="evidence" value="ECO:0007669"/>
    <property type="project" value="TreeGrafter"/>
</dbReference>
<feature type="chain" id="PRO_5012918649" evidence="3">
    <location>
        <begin position="34"/>
        <end position="387"/>
    </location>
</feature>
<dbReference type="OrthoDB" id="9806939at2"/>
<evidence type="ECO:0000256" key="2">
    <source>
        <dbReference type="ARBA" id="ARBA00022448"/>
    </source>
</evidence>
<reference evidence="6" key="1">
    <citation type="submission" date="2017-05" db="EMBL/GenBank/DDBJ databases">
        <title>Polyphasic characterization of four soil-derived phenanthrene-degrading Acidovorax strains and proposal of Acidovorax phenanthrenivorans sp. nov.</title>
        <authorList>
            <person name="Singleton D."/>
            <person name="Lee J."/>
            <person name="Dickey A.N."/>
            <person name="Stroud A."/>
            <person name="Scholl E.H."/>
            <person name="Wright F.A."/>
            <person name="Aitken M.D."/>
        </authorList>
    </citation>
    <scope>NUCLEOTIDE SEQUENCE</scope>
    <source>
        <strain evidence="6">P4</strain>
    </source>
</reference>
<evidence type="ECO:0000313" key="6">
    <source>
        <dbReference type="EMBL" id="ART60935.1"/>
    </source>
</evidence>
<dbReference type="KEGG" id="acip:CBP36_13720"/>
<dbReference type="GO" id="GO:0016020">
    <property type="term" value="C:membrane"/>
    <property type="evidence" value="ECO:0007669"/>
    <property type="project" value="InterPro"/>
</dbReference>
<dbReference type="KEGG" id="acis:CBP35_05210"/>
<dbReference type="Gene3D" id="2.40.50.100">
    <property type="match status" value="1"/>
</dbReference>
<dbReference type="InterPro" id="IPR058649">
    <property type="entry name" value="CzcB_C"/>
</dbReference>
<dbReference type="SUPFAM" id="SSF111369">
    <property type="entry name" value="HlyD-like secretion proteins"/>
    <property type="match status" value="1"/>
</dbReference>
<accession>A0A240UIJ8</accession>
<organism evidence="6 7">
    <name type="scientific">Acidovorax carolinensis</name>
    <dbReference type="NCBI Taxonomy" id="553814"/>
    <lineage>
        <taxon>Bacteria</taxon>
        <taxon>Pseudomonadati</taxon>
        <taxon>Pseudomonadota</taxon>
        <taxon>Betaproteobacteria</taxon>
        <taxon>Burkholderiales</taxon>
        <taxon>Comamonadaceae</taxon>
        <taxon>Acidovorax</taxon>
    </lineage>
</organism>
<dbReference type="GO" id="GO:0046914">
    <property type="term" value="F:transition metal ion binding"/>
    <property type="evidence" value="ECO:0007669"/>
    <property type="project" value="TreeGrafter"/>
</dbReference>
<dbReference type="PANTHER" id="PTHR30097:SF4">
    <property type="entry name" value="SLR6042 PROTEIN"/>
    <property type="match status" value="1"/>
</dbReference>
<dbReference type="Gene3D" id="2.40.30.170">
    <property type="match status" value="1"/>
</dbReference>
<keyword evidence="7" id="KW-1185">Reference proteome</keyword>
<dbReference type="EMBL" id="CP021366">
    <property type="protein sequence ID" value="ART60935.1"/>
    <property type="molecule type" value="Genomic_DNA"/>
</dbReference>
<dbReference type="NCBIfam" id="TIGR01730">
    <property type="entry name" value="RND_mfp"/>
    <property type="match status" value="1"/>
</dbReference>
<dbReference type="Gene3D" id="2.40.420.20">
    <property type="match status" value="1"/>
</dbReference>
<evidence type="ECO:0000259" key="4">
    <source>
        <dbReference type="Pfam" id="PF25919"/>
    </source>
</evidence>
<evidence type="ECO:0000256" key="3">
    <source>
        <dbReference type="SAM" id="SignalP"/>
    </source>
</evidence>
<dbReference type="GO" id="GO:0022857">
    <property type="term" value="F:transmembrane transporter activity"/>
    <property type="evidence" value="ECO:0007669"/>
    <property type="project" value="InterPro"/>
</dbReference>
<dbReference type="InterPro" id="IPR058790">
    <property type="entry name" value="BSH_CusB"/>
</dbReference>
<gene>
    <name evidence="6" type="ORF">CBP36_13720</name>
</gene>
<feature type="domain" description="CzcB-like C-terminal circularly permuted SH3-like" evidence="5">
    <location>
        <begin position="317"/>
        <end position="371"/>
    </location>
</feature>
<keyword evidence="2" id="KW-0813">Transport</keyword>